<evidence type="ECO:0000313" key="3">
    <source>
        <dbReference type="EMBL" id="KAK2597904.1"/>
    </source>
</evidence>
<evidence type="ECO:0000256" key="1">
    <source>
        <dbReference type="SAM" id="MobiDB-lite"/>
    </source>
</evidence>
<dbReference type="Pfam" id="PF20150">
    <property type="entry name" value="2EXR"/>
    <property type="match status" value="1"/>
</dbReference>
<feature type="region of interest" description="Disordered" evidence="1">
    <location>
        <begin position="1"/>
        <end position="24"/>
    </location>
</feature>
<comment type="caution">
    <text evidence="3">The sequence shown here is derived from an EMBL/GenBank/DDBJ whole genome shotgun (WGS) entry which is preliminary data.</text>
</comment>
<name>A0AAD9S4H0_PHOAM</name>
<sequence length="357" mass="41173">MASSDAETATPFGDQETSTSYGTPISNQESFSISVSEQPRGLFRLPPEIRLMIWELLLPGRRVLRARTKPASGQQTPDAQISCLEFDGHPKQPVLSQICQESRAFILDRGKFIFTNGIDGGFWWSTEQDVFLIDHECRLGLVSGALMGLDGLTMVRNIAVDSSQARQLHWHMQCFDPEEKADDEETGDEETDDEEIDFEAAFEQRTELAFRHPARCLILWETLGDDAIFEHPIPRFFPRISRLTVHFTEPFHDHCDSGRSCNLLESSCSITFDIPAKDIEAVVCVRDFMSKWWDVEEESQFFTYCRTWNWVLVDPPDDFPPNSTEVCKDSTFEEDGSYIDYSWDYDWDHRYVDLYPR</sequence>
<feature type="domain" description="2EXR" evidence="2">
    <location>
        <begin position="44"/>
        <end position="130"/>
    </location>
</feature>
<accession>A0AAD9S4H0</accession>
<gene>
    <name evidence="3" type="ORF">N8I77_012657</name>
</gene>
<evidence type="ECO:0000313" key="4">
    <source>
        <dbReference type="Proteomes" id="UP001265746"/>
    </source>
</evidence>
<feature type="compositionally biased region" description="Polar residues" evidence="1">
    <location>
        <begin position="15"/>
        <end position="24"/>
    </location>
</feature>
<dbReference type="PANTHER" id="PTHR35910">
    <property type="entry name" value="2EXR DOMAIN-CONTAINING PROTEIN"/>
    <property type="match status" value="1"/>
</dbReference>
<dbReference type="InterPro" id="IPR045518">
    <property type="entry name" value="2EXR"/>
</dbReference>
<evidence type="ECO:0000259" key="2">
    <source>
        <dbReference type="Pfam" id="PF20150"/>
    </source>
</evidence>
<protein>
    <recommendedName>
        <fullName evidence="2">2EXR domain-containing protein</fullName>
    </recommendedName>
</protein>
<dbReference type="Proteomes" id="UP001265746">
    <property type="component" value="Unassembled WGS sequence"/>
</dbReference>
<keyword evidence="4" id="KW-1185">Reference proteome</keyword>
<organism evidence="3 4">
    <name type="scientific">Phomopsis amygdali</name>
    <name type="common">Fusicoccum amygdali</name>
    <dbReference type="NCBI Taxonomy" id="1214568"/>
    <lineage>
        <taxon>Eukaryota</taxon>
        <taxon>Fungi</taxon>
        <taxon>Dikarya</taxon>
        <taxon>Ascomycota</taxon>
        <taxon>Pezizomycotina</taxon>
        <taxon>Sordariomycetes</taxon>
        <taxon>Sordariomycetidae</taxon>
        <taxon>Diaporthales</taxon>
        <taxon>Diaporthaceae</taxon>
        <taxon>Diaporthe</taxon>
    </lineage>
</organism>
<dbReference type="EMBL" id="JAUJFL010000009">
    <property type="protein sequence ID" value="KAK2597904.1"/>
    <property type="molecule type" value="Genomic_DNA"/>
</dbReference>
<dbReference type="PANTHER" id="PTHR35910:SF6">
    <property type="entry name" value="2EXR DOMAIN-CONTAINING PROTEIN"/>
    <property type="match status" value="1"/>
</dbReference>
<proteinExistence type="predicted"/>
<reference evidence="3" key="1">
    <citation type="submission" date="2023-06" db="EMBL/GenBank/DDBJ databases">
        <authorList>
            <person name="Noh H."/>
        </authorList>
    </citation>
    <scope>NUCLEOTIDE SEQUENCE</scope>
    <source>
        <strain evidence="3">DUCC20226</strain>
    </source>
</reference>
<dbReference type="AlphaFoldDB" id="A0AAD9S4H0"/>